<evidence type="ECO:0000313" key="4">
    <source>
        <dbReference type="EMBL" id="VDK18644.1"/>
    </source>
</evidence>
<dbReference type="SUPFAM" id="SSF51735">
    <property type="entry name" value="NAD(P)-binding Rossmann-fold domains"/>
    <property type="match status" value="1"/>
</dbReference>
<dbReference type="EMBL" id="UYRR01001344">
    <property type="protein sequence ID" value="VDK18644.1"/>
    <property type="molecule type" value="Genomic_DNA"/>
</dbReference>
<sequence length="185" mass="20297">MERSAGQSNGSEKKCIGLIQYSITFIDLLHSAILHRMFLLLNSAVLVTGATGYLAINCVQLLLNDGYNVRGTVRDLNNKHKIDPLLTMNNSQNLQLLRADLTDEHAWCDAIKGCDYVLHIASPCDTITDCSVVDIAVSGTLNVLNAIYKYHNDSVKKIVVTSSCSTVNLEFFFTSVSFIPSVLIA</sequence>
<dbReference type="InterPro" id="IPR050425">
    <property type="entry name" value="NAD(P)_dehydrat-like"/>
</dbReference>
<protein>
    <submittedName>
        <fullName evidence="6">NAD(P)-bd_dom domain-containing protein</fullName>
    </submittedName>
</protein>
<dbReference type="Proteomes" id="UP000267096">
    <property type="component" value="Unassembled WGS sequence"/>
</dbReference>
<keyword evidence="1" id="KW-0560">Oxidoreductase</keyword>
<evidence type="ECO:0000313" key="6">
    <source>
        <dbReference type="WBParaSite" id="ASIM_0000144401-mRNA-1"/>
    </source>
</evidence>
<evidence type="ECO:0000313" key="5">
    <source>
        <dbReference type="Proteomes" id="UP000267096"/>
    </source>
</evidence>
<evidence type="ECO:0000259" key="3">
    <source>
        <dbReference type="Pfam" id="PF01370"/>
    </source>
</evidence>
<comment type="similarity">
    <text evidence="2">Belongs to the NAD(P)-dependent epimerase/dehydratase family. Dihydroflavonol-4-reductase subfamily.</text>
</comment>
<feature type="domain" description="NAD-dependent epimerase/dehydratase" evidence="3">
    <location>
        <begin position="45"/>
        <end position="166"/>
    </location>
</feature>
<dbReference type="Gene3D" id="3.40.50.720">
    <property type="entry name" value="NAD(P)-binding Rossmann-like Domain"/>
    <property type="match status" value="1"/>
</dbReference>
<keyword evidence="5" id="KW-1185">Reference proteome</keyword>
<dbReference type="InterPro" id="IPR036291">
    <property type="entry name" value="NAD(P)-bd_dom_sf"/>
</dbReference>
<dbReference type="Pfam" id="PF01370">
    <property type="entry name" value="Epimerase"/>
    <property type="match status" value="1"/>
</dbReference>
<evidence type="ECO:0000256" key="2">
    <source>
        <dbReference type="ARBA" id="ARBA00023445"/>
    </source>
</evidence>
<evidence type="ECO:0000256" key="1">
    <source>
        <dbReference type="ARBA" id="ARBA00023002"/>
    </source>
</evidence>
<dbReference type="InterPro" id="IPR001509">
    <property type="entry name" value="Epimerase_deHydtase"/>
</dbReference>
<accession>A0A0M3J1P1</accession>
<dbReference type="PANTHER" id="PTHR10366">
    <property type="entry name" value="NAD DEPENDENT EPIMERASE/DEHYDRATASE"/>
    <property type="match status" value="1"/>
</dbReference>
<dbReference type="GO" id="GO:0016616">
    <property type="term" value="F:oxidoreductase activity, acting on the CH-OH group of donors, NAD or NADP as acceptor"/>
    <property type="evidence" value="ECO:0007669"/>
    <property type="project" value="TreeGrafter"/>
</dbReference>
<dbReference type="OrthoDB" id="2735536at2759"/>
<reference evidence="6" key="1">
    <citation type="submission" date="2017-02" db="UniProtKB">
        <authorList>
            <consortium name="WormBaseParasite"/>
        </authorList>
    </citation>
    <scope>IDENTIFICATION</scope>
</reference>
<organism evidence="6">
    <name type="scientific">Anisakis simplex</name>
    <name type="common">Herring worm</name>
    <dbReference type="NCBI Taxonomy" id="6269"/>
    <lineage>
        <taxon>Eukaryota</taxon>
        <taxon>Metazoa</taxon>
        <taxon>Ecdysozoa</taxon>
        <taxon>Nematoda</taxon>
        <taxon>Chromadorea</taxon>
        <taxon>Rhabditida</taxon>
        <taxon>Spirurina</taxon>
        <taxon>Ascaridomorpha</taxon>
        <taxon>Ascaridoidea</taxon>
        <taxon>Anisakidae</taxon>
        <taxon>Anisakis</taxon>
        <taxon>Anisakis simplex complex</taxon>
    </lineage>
</organism>
<dbReference type="PANTHER" id="PTHR10366:SF564">
    <property type="entry name" value="STEROL-4-ALPHA-CARBOXYLATE 3-DEHYDROGENASE, DECARBOXYLATING"/>
    <property type="match status" value="1"/>
</dbReference>
<proteinExistence type="inferred from homology"/>
<reference evidence="4 5" key="2">
    <citation type="submission" date="2018-11" db="EMBL/GenBank/DDBJ databases">
        <authorList>
            <consortium name="Pathogen Informatics"/>
        </authorList>
    </citation>
    <scope>NUCLEOTIDE SEQUENCE [LARGE SCALE GENOMIC DNA]</scope>
</reference>
<dbReference type="AlphaFoldDB" id="A0A0M3J1P1"/>
<name>A0A0M3J1P1_ANISI</name>
<dbReference type="WBParaSite" id="ASIM_0000144401-mRNA-1">
    <property type="protein sequence ID" value="ASIM_0000144401-mRNA-1"/>
    <property type="gene ID" value="ASIM_0000144401"/>
</dbReference>
<gene>
    <name evidence="4" type="ORF">ASIM_LOCUS1324</name>
</gene>